<accession>A0A1D2N1D1</accession>
<dbReference type="EMBL" id="LJIJ01000301">
    <property type="protein sequence ID" value="ODM99082.1"/>
    <property type="molecule type" value="Genomic_DNA"/>
</dbReference>
<evidence type="ECO:0000313" key="1">
    <source>
        <dbReference type="EMBL" id="ODM99082.1"/>
    </source>
</evidence>
<dbReference type="Proteomes" id="UP000094527">
    <property type="component" value="Unassembled WGS sequence"/>
</dbReference>
<evidence type="ECO:0000313" key="2">
    <source>
        <dbReference type="Proteomes" id="UP000094527"/>
    </source>
</evidence>
<organism evidence="1 2">
    <name type="scientific">Orchesella cincta</name>
    <name type="common">Springtail</name>
    <name type="synonym">Podura cincta</name>
    <dbReference type="NCBI Taxonomy" id="48709"/>
    <lineage>
        <taxon>Eukaryota</taxon>
        <taxon>Metazoa</taxon>
        <taxon>Ecdysozoa</taxon>
        <taxon>Arthropoda</taxon>
        <taxon>Hexapoda</taxon>
        <taxon>Collembola</taxon>
        <taxon>Entomobryomorpha</taxon>
        <taxon>Entomobryoidea</taxon>
        <taxon>Orchesellidae</taxon>
        <taxon>Orchesellinae</taxon>
        <taxon>Orchesella</taxon>
    </lineage>
</organism>
<gene>
    <name evidence="1" type="ORF">Ocin01_07609</name>
</gene>
<protein>
    <submittedName>
        <fullName evidence="1">Uncharacterized protein</fullName>
    </submittedName>
</protein>
<comment type="caution">
    <text evidence="1">The sequence shown here is derived from an EMBL/GenBank/DDBJ whole genome shotgun (WGS) entry which is preliminary data.</text>
</comment>
<sequence>MCLKKHWPPSKYNKYVAVMLHLDRNEQTWKKTTEEVVGIQIPFFFEDNDLDTKLRQVEAQLLKDYSEPEKYQTSFIYTYLLNGEKWMGFRKRFRQACESFDQAKMVWSKPIKLWRIEHTVEEKGIKVKQSDRIASYWTSRFRKLKEEWETIKAELKKCTKDCVDFDTIDITKVATDEDLHMDDFDIDDLDIGDIDLDDIKMF</sequence>
<keyword evidence="2" id="KW-1185">Reference proteome</keyword>
<name>A0A1D2N1D1_ORCCI</name>
<dbReference type="AlphaFoldDB" id="A0A1D2N1D1"/>
<proteinExistence type="predicted"/>
<reference evidence="1 2" key="1">
    <citation type="journal article" date="2016" name="Genome Biol. Evol.">
        <title>Gene Family Evolution Reflects Adaptation to Soil Environmental Stressors in the Genome of the Collembolan Orchesella cincta.</title>
        <authorList>
            <person name="Faddeeva-Vakhrusheva A."/>
            <person name="Derks M.F."/>
            <person name="Anvar S.Y."/>
            <person name="Agamennone V."/>
            <person name="Suring W."/>
            <person name="Smit S."/>
            <person name="van Straalen N.M."/>
            <person name="Roelofs D."/>
        </authorList>
    </citation>
    <scope>NUCLEOTIDE SEQUENCE [LARGE SCALE GENOMIC DNA]</scope>
    <source>
        <tissue evidence="1">Mixed pool</tissue>
    </source>
</reference>